<name>A0A935PZD8_9PROT</name>
<reference evidence="2 3" key="1">
    <citation type="submission" date="2020-10" db="EMBL/GenBank/DDBJ databases">
        <title>Connecting structure to function with the recovery of over 1000 high-quality activated sludge metagenome-assembled genomes encoding full-length rRNA genes using long-read sequencing.</title>
        <authorList>
            <person name="Singleton C.M."/>
            <person name="Petriglieri F."/>
            <person name="Kristensen J.M."/>
            <person name="Kirkegaard R.H."/>
            <person name="Michaelsen T.Y."/>
            <person name="Andersen M.H."/>
            <person name="Karst S.M."/>
            <person name="Dueholm M.S."/>
            <person name="Nielsen P.H."/>
            <person name="Albertsen M."/>
        </authorList>
    </citation>
    <scope>NUCLEOTIDE SEQUENCE [LARGE SCALE GENOMIC DNA]</scope>
    <source>
        <strain evidence="2">EsbW_18-Q3-R4-48_BATAC.285</strain>
    </source>
</reference>
<gene>
    <name evidence="2" type="ORF">IPJ27_12400</name>
</gene>
<accession>A0A935PZD8</accession>
<evidence type="ECO:0008006" key="4">
    <source>
        <dbReference type="Google" id="ProtNLM"/>
    </source>
</evidence>
<keyword evidence="1" id="KW-0732">Signal</keyword>
<dbReference type="AlphaFoldDB" id="A0A935PZD8"/>
<dbReference type="EMBL" id="JADJMH010000012">
    <property type="protein sequence ID" value="MBK7675477.1"/>
    <property type="molecule type" value="Genomic_DNA"/>
</dbReference>
<sequence>MKASAFTLPAAILAMTFASGAYAVDCADGVRRAECETSRGAVEVRKPVEPVPARGVEVAPARGVEVAPAREVPAARDAEVRVTPECRMVDGRRVCR</sequence>
<evidence type="ECO:0000313" key="2">
    <source>
        <dbReference type="EMBL" id="MBK7675477.1"/>
    </source>
</evidence>
<feature type="signal peptide" evidence="1">
    <location>
        <begin position="1"/>
        <end position="23"/>
    </location>
</feature>
<organism evidence="2 3">
    <name type="scientific">Candidatus Accumulibacter proximus</name>
    <dbReference type="NCBI Taxonomy" id="2954385"/>
    <lineage>
        <taxon>Bacteria</taxon>
        <taxon>Pseudomonadati</taxon>
        <taxon>Pseudomonadota</taxon>
        <taxon>Betaproteobacteria</taxon>
        <taxon>Candidatus Accumulibacter</taxon>
    </lineage>
</organism>
<proteinExistence type="predicted"/>
<feature type="chain" id="PRO_5037334988" description="DUF4124 domain-containing protein" evidence="1">
    <location>
        <begin position="24"/>
        <end position="96"/>
    </location>
</feature>
<protein>
    <recommendedName>
        <fullName evidence="4">DUF4124 domain-containing protein</fullName>
    </recommendedName>
</protein>
<dbReference type="Proteomes" id="UP000697998">
    <property type="component" value="Unassembled WGS sequence"/>
</dbReference>
<evidence type="ECO:0000313" key="3">
    <source>
        <dbReference type="Proteomes" id="UP000697998"/>
    </source>
</evidence>
<evidence type="ECO:0000256" key="1">
    <source>
        <dbReference type="SAM" id="SignalP"/>
    </source>
</evidence>
<comment type="caution">
    <text evidence="2">The sequence shown here is derived from an EMBL/GenBank/DDBJ whole genome shotgun (WGS) entry which is preliminary data.</text>
</comment>